<keyword evidence="2" id="KW-1185">Reference proteome</keyword>
<evidence type="ECO:0000313" key="2">
    <source>
        <dbReference type="Proteomes" id="UP000828941"/>
    </source>
</evidence>
<reference evidence="1 2" key="1">
    <citation type="journal article" date="2022" name="DNA Res.">
        <title>Chromosomal-level genome assembly of the orchid tree Bauhinia variegata (Leguminosae; Cercidoideae) supports the allotetraploid origin hypothesis of Bauhinia.</title>
        <authorList>
            <person name="Zhong Y."/>
            <person name="Chen Y."/>
            <person name="Zheng D."/>
            <person name="Pang J."/>
            <person name="Liu Y."/>
            <person name="Luo S."/>
            <person name="Meng S."/>
            <person name="Qian L."/>
            <person name="Wei D."/>
            <person name="Dai S."/>
            <person name="Zhou R."/>
        </authorList>
    </citation>
    <scope>NUCLEOTIDE SEQUENCE [LARGE SCALE GENOMIC DNA]</scope>
    <source>
        <strain evidence="1">BV-YZ2020</strain>
    </source>
</reference>
<protein>
    <submittedName>
        <fullName evidence="1">Uncharacterized protein</fullName>
    </submittedName>
</protein>
<dbReference type="EMBL" id="CM039428">
    <property type="protein sequence ID" value="KAI4351278.1"/>
    <property type="molecule type" value="Genomic_DNA"/>
</dbReference>
<accession>A0ACB9PRY1</accession>
<gene>
    <name evidence="1" type="ORF">L6164_005654</name>
</gene>
<organism evidence="1 2">
    <name type="scientific">Bauhinia variegata</name>
    <name type="common">Purple orchid tree</name>
    <name type="synonym">Phanera variegata</name>
    <dbReference type="NCBI Taxonomy" id="167791"/>
    <lineage>
        <taxon>Eukaryota</taxon>
        <taxon>Viridiplantae</taxon>
        <taxon>Streptophyta</taxon>
        <taxon>Embryophyta</taxon>
        <taxon>Tracheophyta</taxon>
        <taxon>Spermatophyta</taxon>
        <taxon>Magnoliopsida</taxon>
        <taxon>eudicotyledons</taxon>
        <taxon>Gunneridae</taxon>
        <taxon>Pentapetalae</taxon>
        <taxon>rosids</taxon>
        <taxon>fabids</taxon>
        <taxon>Fabales</taxon>
        <taxon>Fabaceae</taxon>
        <taxon>Cercidoideae</taxon>
        <taxon>Cercideae</taxon>
        <taxon>Bauhiniinae</taxon>
        <taxon>Bauhinia</taxon>
    </lineage>
</organism>
<proteinExistence type="predicted"/>
<dbReference type="Proteomes" id="UP000828941">
    <property type="component" value="Chromosome 3"/>
</dbReference>
<sequence length="160" mass="18273">MGDEVAFLFIKEVVRLHGVPTSIVSERDLTFISKFSFEFFKIQGTTLKMSIAYHPKIDDQMEVLNRGKVGNGTYKLKLLEKSRVYPVFYASQWKAAARYITAKPGILVKLEQEVPSVEPKEILKQRIITSNNVEVPQVLVKWKNQPLSEATWEDENVISG</sequence>
<evidence type="ECO:0000313" key="1">
    <source>
        <dbReference type="EMBL" id="KAI4351278.1"/>
    </source>
</evidence>
<name>A0ACB9PRY1_BAUVA</name>
<comment type="caution">
    <text evidence="1">The sequence shown here is derived from an EMBL/GenBank/DDBJ whole genome shotgun (WGS) entry which is preliminary data.</text>
</comment>